<proteinExistence type="predicted"/>
<dbReference type="InterPro" id="IPR021842">
    <property type="entry name" value="DUF3435"/>
</dbReference>
<dbReference type="EMBL" id="JAWDJX010000151">
    <property type="protein sequence ID" value="KAK3045801.1"/>
    <property type="molecule type" value="Genomic_DNA"/>
</dbReference>
<accession>A0AAJ0D9N9</accession>
<evidence type="ECO:0000313" key="4">
    <source>
        <dbReference type="Proteomes" id="UP001271007"/>
    </source>
</evidence>
<evidence type="ECO:0000313" key="3">
    <source>
        <dbReference type="EMBL" id="KAK3045801.1"/>
    </source>
</evidence>
<evidence type="ECO:0000256" key="2">
    <source>
        <dbReference type="SAM" id="MobiDB-lite"/>
    </source>
</evidence>
<gene>
    <name evidence="3" type="ORF">LTR09_012661</name>
</gene>
<dbReference type="PANTHER" id="PTHR37535">
    <property type="entry name" value="FLUG DOMAIN PROTEIN"/>
    <property type="match status" value="1"/>
</dbReference>
<dbReference type="Proteomes" id="UP001271007">
    <property type="component" value="Unassembled WGS sequence"/>
</dbReference>
<keyword evidence="4" id="KW-1185">Reference proteome</keyword>
<organism evidence="3 4">
    <name type="scientific">Extremus antarcticus</name>
    <dbReference type="NCBI Taxonomy" id="702011"/>
    <lineage>
        <taxon>Eukaryota</taxon>
        <taxon>Fungi</taxon>
        <taxon>Dikarya</taxon>
        <taxon>Ascomycota</taxon>
        <taxon>Pezizomycotina</taxon>
        <taxon>Dothideomycetes</taxon>
        <taxon>Dothideomycetidae</taxon>
        <taxon>Mycosphaerellales</taxon>
        <taxon>Extremaceae</taxon>
        <taxon>Extremus</taxon>
    </lineage>
</organism>
<protein>
    <submittedName>
        <fullName evidence="3">Uncharacterized protein</fullName>
    </submittedName>
</protein>
<dbReference type="Pfam" id="PF11917">
    <property type="entry name" value="DUF3435"/>
    <property type="match status" value="1"/>
</dbReference>
<feature type="region of interest" description="Disordered" evidence="2">
    <location>
        <begin position="191"/>
        <end position="224"/>
    </location>
</feature>
<reference evidence="3" key="1">
    <citation type="submission" date="2023-04" db="EMBL/GenBank/DDBJ databases">
        <title>Black Yeasts Isolated from many extreme environments.</title>
        <authorList>
            <person name="Coleine C."/>
            <person name="Stajich J.E."/>
            <person name="Selbmann L."/>
        </authorList>
    </citation>
    <scope>NUCLEOTIDE SEQUENCE</scope>
    <source>
        <strain evidence="3">CCFEE 5312</strain>
    </source>
</reference>
<feature type="compositionally biased region" description="Basic residues" evidence="2">
    <location>
        <begin position="193"/>
        <end position="211"/>
    </location>
</feature>
<dbReference type="AlphaFoldDB" id="A0AAJ0D9N9"/>
<dbReference type="PANTHER" id="PTHR37535:SF2">
    <property type="entry name" value="FINGER DOMAIN PROTEIN, PUTATIVE (AFU_ORTHOLOGUE AFUA_6G09300)-RELATED"/>
    <property type="match status" value="1"/>
</dbReference>
<keyword evidence="1" id="KW-0175">Coiled coil</keyword>
<feature type="coiled-coil region" evidence="1">
    <location>
        <begin position="484"/>
        <end position="511"/>
    </location>
</feature>
<evidence type="ECO:0000256" key="1">
    <source>
        <dbReference type="SAM" id="Coils"/>
    </source>
</evidence>
<sequence>MVASHTNKWLDKVTQHEDHGEHKDVLADTSEDNLDFITSKLQAFYDASGLDPLSDPRSAVIKVFFDFVGENGTVQLVSLQTYFRRFKQLYRRSRNSDLDKTVCKDVNAVRTFKSFSDEALIYRKYLKHHFQGQKPSRPREKAVPTALDFTELLRFHYGGDTTLYPDERQRVQQAFLMMVMAYSALRPSSATAARKRKRVHSGGGGTRRHKRGFDGEEPDESAGELTVPEARLKYGDFRVFLVCDETGQTWLCIQPRYKHYKGEKRRRQQKTFTFWTQPNVTHCPAAHLIALGLHDGAFKDPLLTSVQSLLSLQVPPTDQLELYWSEDCENRCILRESTSGEPDKELSADKARYRLRRLGENKGSQKRFIPYSLRMLNLNSLDKGASEEVRNQVAGHLDSRIYRNHYIDPNIEIDTANLVLRRPTEEHLTVALNSMGAGADPRVNRPLSQAERDCIEAMPDLAALTDRRRETYNAIDICEDEDVLLTLQEQRGQLTRKIRALRQRYQREHREGYFRRKNEAIVRMQLHGVESDATTAAYQEEYAPR</sequence>
<comment type="caution">
    <text evidence="3">The sequence shown here is derived from an EMBL/GenBank/DDBJ whole genome shotgun (WGS) entry which is preliminary data.</text>
</comment>
<name>A0AAJ0D9N9_9PEZI</name>